<proteinExistence type="predicted"/>
<keyword evidence="6" id="KW-1185">Reference proteome</keyword>
<name>A0AAE0MGI2_9PEZI</name>
<dbReference type="InterPro" id="IPR036390">
    <property type="entry name" value="WH_DNA-bd_sf"/>
</dbReference>
<keyword evidence="1 5" id="KW-0489">Methyltransferase</keyword>
<dbReference type="InterPro" id="IPR016461">
    <property type="entry name" value="COMT-like"/>
</dbReference>
<dbReference type="InterPro" id="IPR036388">
    <property type="entry name" value="WH-like_DNA-bd_sf"/>
</dbReference>
<evidence type="ECO:0000259" key="4">
    <source>
        <dbReference type="Pfam" id="PF00891"/>
    </source>
</evidence>
<dbReference type="SUPFAM" id="SSF46785">
    <property type="entry name" value="Winged helix' DNA-binding domain"/>
    <property type="match status" value="1"/>
</dbReference>
<dbReference type="PROSITE" id="PS51683">
    <property type="entry name" value="SAM_OMT_II"/>
    <property type="match status" value="1"/>
</dbReference>
<dbReference type="Gene3D" id="1.10.10.10">
    <property type="entry name" value="Winged helix-like DNA-binding domain superfamily/Winged helix DNA-binding domain"/>
    <property type="match status" value="1"/>
</dbReference>
<reference evidence="5" key="1">
    <citation type="journal article" date="2023" name="Mol. Phylogenet. Evol.">
        <title>Genome-scale phylogeny and comparative genomics of the fungal order Sordariales.</title>
        <authorList>
            <person name="Hensen N."/>
            <person name="Bonometti L."/>
            <person name="Westerberg I."/>
            <person name="Brannstrom I.O."/>
            <person name="Guillou S."/>
            <person name="Cros-Aarteil S."/>
            <person name="Calhoun S."/>
            <person name="Haridas S."/>
            <person name="Kuo A."/>
            <person name="Mondo S."/>
            <person name="Pangilinan J."/>
            <person name="Riley R."/>
            <person name="LaButti K."/>
            <person name="Andreopoulos B."/>
            <person name="Lipzen A."/>
            <person name="Chen C."/>
            <person name="Yan M."/>
            <person name="Daum C."/>
            <person name="Ng V."/>
            <person name="Clum A."/>
            <person name="Steindorff A."/>
            <person name="Ohm R.A."/>
            <person name="Martin F."/>
            <person name="Silar P."/>
            <person name="Natvig D.O."/>
            <person name="Lalanne C."/>
            <person name="Gautier V."/>
            <person name="Ament-Velasquez S.L."/>
            <person name="Kruys A."/>
            <person name="Hutchinson M.I."/>
            <person name="Powell A.J."/>
            <person name="Barry K."/>
            <person name="Miller A.N."/>
            <person name="Grigoriev I.V."/>
            <person name="Debuchy R."/>
            <person name="Gladieux P."/>
            <person name="Hiltunen Thoren M."/>
            <person name="Johannesson H."/>
        </authorList>
    </citation>
    <scope>NUCLEOTIDE SEQUENCE</scope>
    <source>
        <strain evidence="5">SMH4131-1</strain>
    </source>
</reference>
<dbReference type="EMBL" id="JAUEPO010000002">
    <property type="protein sequence ID" value="KAK3331726.1"/>
    <property type="molecule type" value="Genomic_DNA"/>
</dbReference>
<sequence length="405" mass="44849">MEENKALAEKLAPLCQDLARQIDALPTATDGPFDLESKTRLSIVKIAQDIINASKPPYSQFSDLYVIHSEITVQKIFLKWDAFDKIPLQGSISFADLAAAVDADVPLTSRLARMLISTGFLAEPERNHVAHTPRSSIFAMDKGFASLMKLNYYDEFVKPVAKPEYFDTYGRKEPVDKAHSPYAFGIGEPGKTIWEIWQSRPGMMATFIQGMRGANVFMNIRGVYDFSWIATEGAKHSPDRVLLIDVGGGSGHTLKYILSTVPGLPKSQCMLQDLPAVADAAEKLKDPEMDGVQFLGMDFHASQPVQGALVYYIQRCLHDYNDAESKKILQHISDVMAPDSKLLIGEMVLTPVSPPFFYGVDLHMMAVSGKERSVEDWEAIVTSVGLRIKKIHFGTSVSVVECVKV</sequence>
<keyword evidence="3" id="KW-0949">S-adenosyl-L-methionine</keyword>
<dbReference type="AlphaFoldDB" id="A0AAE0MGI2"/>
<dbReference type="Gene3D" id="3.40.50.150">
    <property type="entry name" value="Vaccinia Virus protein VP39"/>
    <property type="match status" value="1"/>
</dbReference>
<reference evidence="5" key="2">
    <citation type="submission" date="2023-06" db="EMBL/GenBank/DDBJ databases">
        <authorList>
            <consortium name="Lawrence Berkeley National Laboratory"/>
            <person name="Haridas S."/>
            <person name="Hensen N."/>
            <person name="Bonometti L."/>
            <person name="Westerberg I."/>
            <person name="Brannstrom I.O."/>
            <person name="Guillou S."/>
            <person name="Cros-Aarteil S."/>
            <person name="Calhoun S."/>
            <person name="Kuo A."/>
            <person name="Mondo S."/>
            <person name="Pangilinan J."/>
            <person name="Riley R."/>
            <person name="Labutti K."/>
            <person name="Andreopoulos B."/>
            <person name="Lipzen A."/>
            <person name="Chen C."/>
            <person name="Yanf M."/>
            <person name="Daum C."/>
            <person name="Ng V."/>
            <person name="Clum A."/>
            <person name="Steindorff A."/>
            <person name="Ohm R."/>
            <person name="Martin F."/>
            <person name="Silar P."/>
            <person name="Natvig D."/>
            <person name="Lalanne C."/>
            <person name="Gautier V."/>
            <person name="Ament-Velasquez S.L."/>
            <person name="Kruys A."/>
            <person name="Hutchinson M.I."/>
            <person name="Powell A.J."/>
            <person name="Barry K."/>
            <person name="Miller A.N."/>
            <person name="Grigoriev I.V."/>
            <person name="Debuchy R."/>
            <person name="Gladieux P."/>
            <person name="Thoren M.H."/>
            <person name="Johannesson H."/>
        </authorList>
    </citation>
    <scope>NUCLEOTIDE SEQUENCE</scope>
    <source>
        <strain evidence="5">SMH4131-1</strain>
    </source>
</reference>
<protein>
    <submittedName>
        <fullName evidence="5">S-adenosyl-L-methionine-dependent methyltransferase</fullName>
    </submittedName>
</protein>
<dbReference type="GO" id="GO:0008171">
    <property type="term" value="F:O-methyltransferase activity"/>
    <property type="evidence" value="ECO:0007669"/>
    <property type="project" value="InterPro"/>
</dbReference>
<comment type="caution">
    <text evidence="5">The sequence shown here is derived from an EMBL/GenBank/DDBJ whole genome shotgun (WGS) entry which is preliminary data.</text>
</comment>
<evidence type="ECO:0000256" key="3">
    <source>
        <dbReference type="ARBA" id="ARBA00022691"/>
    </source>
</evidence>
<evidence type="ECO:0000313" key="5">
    <source>
        <dbReference type="EMBL" id="KAK3331726.1"/>
    </source>
</evidence>
<dbReference type="InterPro" id="IPR001077">
    <property type="entry name" value="COMT_C"/>
</dbReference>
<gene>
    <name evidence="5" type="ORF">B0T19DRAFT_456083</name>
</gene>
<dbReference type="GO" id="GO:0032259">
    <property type="term" value="P:methylation"/>
    <property type="evidence" value="ECO:0007669"/>
    <property type="project" value="UniProtKB-KW"/>
</dbReference>
<dbReference type="PANTHER" id="PTHR43712:SF16">
    <property type="entry name" value="O-METHYLTRANSFERASE ELCB"/>
    <property type="match status" value="1"/>
</dbReference>
<feature type="domain" description="O-methyltransferase C-terminal" evidence="4">
    <location>
        <begin position="182"/>
        <end position="386"/>
    </location>
</feature>
<evidence type="ECO:0000313" key="6">
    <source>
        <dbReference type="Proteomes" id="UP001286456"/>
    </source>
</evidence>
<evidence type="ECO:0000256" key="1">
    <source>
        <dbReference type="ARBA" id="ARBA00022603"/>
    </source>
</evidence>
<accession>A0AAE0MGI2</accession>
<dbReference type="Proteomes" id="UP001286456">
    <property type="component" value="Unassembled WGS sequence"/>
</dbReference>
<dbReference type="SUPFAM" id="SSF53335">
    <property type="entry name" value="S-adenosyl-L-methionine-dependent methyltransferases"/>
    <property type="match status" value="1"/>
</dbReference>
<dbReference type="InterPro" id="IPR029063">
    <property type="entry name" value="SAM-dependent_MTases_sf"/>
</dbReference>
<dbReference type="Pfam" id="PF00891">
    <property type="entry name" value="Methyltransf_2"/>
    <property type="match status" value="1"/>
</dbReference>
<organism evidence="5 6">
    <name type="scientific">Cercophora scortea</name>
    <dbReference type="NCBI Taxonomy" id="314031"/>
    <lineage>
        <taxon>Eukaryota</taxon>
        <taxon>Fungi</taxon>
        <taxon>Dikarya</taxon>
        <taxon>Ascomycota</taxon>
        <taxon>Pezizomycotina</taxon>
        <taxon>Sordariomycetes</taxon>
        <taxon>Sordariomycetidae</taxon>
        <taxon>Sordariales</taxon>
        <taxon>Lasiosphaeriaceae</taxon>
        <taxon>Cercophora</taxon>
    </lineage>
</organism>
<dbReference type="PANTHER" id="PTHR43712">
    <property type="entry name" value="PUTATIVE (AFU_ORTHOLOGUE AFUA_4G14580)-RELATED"/>
    <property type="match status" value="1"/>
</dbReference>
<keyword evidence="2" id="KW-0808">Transferase</keyword>
<evidence type="ECO:0000256" key="2">
    <source>
        <dbReference type="ARBA" id="ARBA00022679"/>
    </source>
</evidence>